<dbReference type="Proteomes" id="UP001241377">
    <property type="component" value="Unassembled WGS sequence"/>
</dbReference>
<name>A0ACC2UV04_9TREE</name>
<organism evidence="1 2">
    <name type="scientific">Naganishia cerealis</name>
    <dbReference type="NCBI Taxonomy" id="610337"/>
    <lineage>
        <taxon>Eukaryota</taxon>
        <taxon>Fungi</taxon>
        <taxon>Dikarya</taxon>
        <taxon>Basidiomycota</taxon>
        <taxon>Agaricomycotina</taxon>
        <taxon>Tremellomycetes</taxon>
        <taxon>Filobasidiales</taxon>
        <taxon>Filobasidiaceae</taxon>
        <taxon>Naganishia</taxon>
    </lineage>
</organism>
<proteinExistence type="predicted"/>
<evidence type="ECO:0000313" key="2">
    <source>
        <dbReference type="Proteomes" id="UP001241377"/>
    </source>
</evidence>
<sequence length="226" mass="25662">MYGFSKIEREVLKAIPNPESPKPQGVAPVPSSELARFVYDYAKKELPPKTFNHSLRVYLYGVAIMNDHFPKWSLDPEVIFVTSMLHDIGTTDKNMAATKMSFEFWGGILSRDLILEHTKGNQEYADAVAEAIIRHQDLGETGYITTLGLITQIGTILDNVGLYTHLIHEDTLDAINRQHLRDGWLSCFAGAIENENRKKPWGHTSKLGVEQFPKDVMNNKVRYQKM</sequence>
<comment type="caution">
    <text evidence="1">The sequence shown here is derived from an EMBL/GenBank/DDBJ whole genome shotgun (WGS) entry which is preliminary data.</text>
</comment>
<dbReference type="EMBL" id="JASBWR010000162">
    <property type="protein sequence ID" value="KAJ9090784.1"/>
    <property type="molecule type" value="Genomic_DNA"/>
</dbReference>
<keyword evidence="2" id="KW-1185">Reference proteome</keyword>
<reference evidence="1" key="1">
    <citation type="submission" date="2023-04" db="EMBL/GenBank/DDBJ databases">
        <title>Draft Genome sequencing of Naganishia species isolated from polar environments using Oxford Nanopore Technology.</title>
        <authorList>
            <person name="Leo P."/>
            <person name="Venkateswaran K."/>
        </authorList>
    </citation>
    <scope>NUCLEOTIDE SEQUENCE</scope>
    <source>
        <strain evidence="1">MNA-CCFEE 5261</strain>
    </source>
</reference>
<gene>
    <name evidence="1" type="primary">DDI2</name>
    <name evidence="1" type="ORF">QFC19_009458</name>
</gene>
<protein>
    <submittedName>
        <fullName evidence="1">Cyanamide hydratase</fullName>
    </submittedName>
</protein>
<accession>A0ACC2UV04</accession>
<evidence type="ECO:0000313" key="1">
    <source>
        <dbReference type="EMBL" id="KAJ9090784.1"/>
    </source>
</evidence>